<accession>A0ABD3NDE4</accession>
<feature type="domain" description="PPIase FKBP-type" evidence="7">
    <location>
        <begin position="60"/>
        <end position="154"/>
    </location>
</feature>
<dbReference type="AlphaFoldDB" id="A0ABD3NDE4"/>
<dbReference type="EC" id="5.2.1.8" evidence="2 5"/>
<dbReference type="Proteomes" id="UP001530400">
    <property type="component" value="Unassembled WGS sequence"/>
</dbReference>
<evidence type="ECO:0000256" key="5">
    <source>
        <dbReference type="PROSITE-ProRule" id="PRU00277"/>
    </source>
</evidence>
<evidence type="ECO:0000313" key="8">
    <source>
        <dbReference type="EMBL" id="KAL3774099.1"/>
    </source>
</evidence>
<dbReference type="Pfam" id="PF00254">
    <property type="entry name" value="FKBP_C"/>
    <property type="match status" value="1"/>
</dbReference>
<dbReference type="EMBL" id="JALLPJ020001210">
    <property type="protein sequence ID" value="KAL3774099.1"/>
    <property type="molecule type" value="Genomic_DNA"/>
</dbReference>
<dbReference type="PANTHER" id="PTHR10516:SF443">
    <property type="entry name" value="FK506-BINDING PROTEIN 59-RELATED"/>
    <property type="match status" value="1"/>
</dbReference>
<dbReference type="InterPro" id="IPR050689">
    <property type="entry name" value="FKBP-type_PPIase"/>
</dbReference>
<keyword evidence="4 5" id="KW-0413">Isomerase</keyword>
<comment type="catalytic activity">
    <reaction evidence="1 5">
        <text>[protein]-peptidylproline (omega=180) = [protein]-peptidylproline (omega=0)</text>
        <dbReference type="Rhea" id="RHEA:16237"/>
        <dbReference type="Rhea" id="RHEA-COMP:10747"/>
        <dbReference type="Rhea" id="RHEA-COMP:10748"/>
        <dbReference type="ChEBI" id="CHEBI:83833"/>
        <dbReference type="ChEBI" id="CHEBI:83834"/>
        <dbReference type="EC" id="5.2.1.8"/>
    </reaction>
</comment>
<evidence type="ECO:0000259" key="7">
    <source>
        <dbReference type="PROSITE" id="PS50059"/>
    </source>
</evidence>
<dbReference type="PROSITE" id="PS50059">
    <property type="entry name" value="FKBP_PPIASE"/>
    <property type="match status" value="1"/>
</dbReference>
<gene>
    <name evidence="8" type="ORF">ACHAWO_008495</name>
</gene>
<keyword evidence="9" id="KW-1185">Reference proteome</keyword>
<dbReference type="Gene3D" id="3.10.50.40">
    <property type="match status" value="1"/>
</dbReference>
<evidence type="ECO:0000313" key="9">
    <source>
        <dbReference type="Proteomes" id="UP001530400"/>
    </source>
</evidence>
<dbReference type="GO" id="GO:0003755">
    <property type="term" value="F:peptidyl-prolyl cis-trans isomerase activity"/>
    <property type="evidence" value="ECO:0007669"/>
    <property type="project" value="UniProtKB-KW"/>
</dbReference>
<proteinExistence type="predicted"/>
<sequence>MSSLYARLSQLELNRRRPNGLQNNPSAKENTKPLNEVKPSAGVLLKTIKGGDLVNYPKKGDQCTIHYEVFNETEMCKENPVPFDSSRCRNQMFQFILGGGQVVEGLDVAVSKMSVGQIVEATVPYAYHYGIAGYPPMVPPRSTLIFRVELIRFESR</sequence>
<organism evidence="8 9">
    <name type="scientific">Cyclotella atomus</name>
    <dbReference type="NCBI Taxonomy" id="382360"/>
    <lineage>
        <taxon>Eukaryota</taxon>
        <taxon>Sar</taxon>
        <taxon>Stramenopiles</taxon>
        <taxon>Ochrophyta</taxon>
        <taxon>Bacillariophyta</taxon>
        <taxon>Coscinodiscophyceae</taxon>
        <taxon>Thalassiosirophycidae</taxon>
        <taxon>Stephanodiscales</taxon>
        <taxon>Stephanodiscaceae</taxon>
        <taxon>Cyclotella</taxon>
    </lineage>
</organism>
<comment type="caution">
    <text evidence="8">The sequence shown here is derived from an EMBL/GenBank/DDBJ whole genome shotgun (WGS) entry which is preliminary data.</text>
</comment>
<dbReference type="PANTHER" id="PTHR10516">
    <property type="entry name" value="PEPTIDYL-PROLYL CIS-TRANS ISOMERASE"/>
    <property type="match status" value="1"/>
</dbReference>
<dbReference type="SUPFAM" id="SSF54534">
    <property type="entry name" value="FKBP-like"/>
    <property type="match status" value="1"/>
</dbReference>
<evidence type="ECO:0000256" key="4">
    <source>
        <dbReference type="ARBA" id="ARBA00023235"/>
    </source>
</evidence>
<evidence type="ECO:0000256" key="1">
    <source>
        <dbReference type="ARBA" id="ARBA00000971"/>
    </source>
</evidence>
<reference evidence="8 9" key="1">
    <citation type="submission" date="2024-10" db="EMBL/GenBank/DDBJ databases">
        <title>Updated reference genomes for cyclostephanoid diatoms.</title>
        <authorList>
            <person name="Roberts W.R."/>
            <person name="Alverson A.J."/>
        </authorList>
    </citation>
    <scope>NUCLEOTIDE SEQUENCE [LARGE SCALE GENOMIC DNA]</scope>
    <source>
        <strain evidence="8 9">AJA010-31</strain>
    </source>
</reference>
<evidence type="ECO:0000256" key="6">
    <source>
        <dbReference type="SAM" id="MobiDB-lite"/>
    </source>
</evidence>
<evidence type="ECO:0000256" key="2">
    <source>
        <dbReference type="ARBA" id="ARBA00013194"/>
    </source>
</evidence>
<dbReference type="InterPro" id="IPR046357">
    <property type="entry name" value="PPIase_dom_sf"/>
</dbReference>
<evidence type="ECO:0000256" key="3">
    <source>
        <dbReference type="ARBA" id="ARBA00023110"/>
    </source>
</evidence>
<keyword evidence="3 5" id="KW-0697">Rotamase</keyword>
<dbReference type="InterPro" id="IPR001179">
    <property type="entry name" value="PPIase_FKBP_dom"/>
</dbReference>
<feature type="region of interest" description="Disordered" evidence="6">
    <location>
        <begin position="14"/>
        <end position="34"/>
    </location>
</feature>
<name>A0ABD3NDE4_9STRA</name>
<protein>
    <recommendedName>
        <fullName evidence="2 5">peptidylprolyl isomerase</fullName>
        <ecNumber evidence="2 5">5.2.1.8</ecNumber>
    </recommendedName>
</protein>